<feature type="transmembrane region" description="Helical" evidence="22">
    <location>
        <begin position="314"/>
        <end position="332"/>
    </location>
</feature>
<evidence type="ECO:0000256" key="4">
    <source>
        <dbReference type="ARBA" id="ARBA00004432"/>
    </source>
</evidence>
<evidence type="ECO:0000256" key="14">
    <source>
        <dbReference type="ARBA" id="ARBA00023128"/>
    </source>
</evidence>
<dbReference type="GO" id="GO:0097192">
    <property type="term" value="P:extrinsic apoptotic signaling pathway in absence of ligand"/>
    <property type="evidence" value="ECO:0007669"/>
    <property type="project" value="TreeGrafter"/>
</dbReference>
<keyword evidence="18" id="KW-0968">Cytoplasmic vesicle</keyword>
<evidence type="ECO:0000256" key="17">
    <source>
        <dbReference type="ARBA" id="ARBA00023242"/>
    </source>
</evidence>
<evidence type="ECO:0000256" key="1">
    <source>
        <dbReference type="ARBA" id="ARBA00004300"/>
    </source>
</evidence>
<keyword evidence="16" id="KW-0206">Cytoskeleton</keyword>
<gene>
    <name evidence="24" type="ORF">NDU88_001426</name>
</gene>
<keyword evidence="17" id="KW-0539">Nucleus</keyword>
<dbReference type="InterPro" id="IPR002475">
    <property type="entry name" value="Bcl2-like"/>
</dbReference>
<evidence type="ECO:0000313" key="25">
    <source>
        <dbReference type="Proteomes" id="UP001066276"/>
    </source>
</evidence>
<feature type="domain" description="Apoptosis regulator Bcl-2 family BH4" evidence="23">
    <location>
        <begin position="114"/>
        <end position="133"/>
    </location>
</feature>
<dbReference type="GO" id="GO:0005759">
    <property type="term" value="C:mitochondrial matrix"/>
    <property type="evidence" value="ECO:0007669"/>
    <property type="project" value="UniProtKB-SubCell"/>
</dbReference>
<dbReference type="GO" id="GO:0008630">
    <property type="term" value="P:intrinsic apoptotic signaling pathway in response to DNA damage"/>
    <property type="evidence" value="ECO:0007669"/>
    <property type="project" value="TreeGrafter"/>
</dbReference>
<accession>A0AAV7PB53</accession>
<dbReference type="PANTHER" id="PTHR11256:SF12">
    <property type="entry name" value="BCL-2-LIKE PROTEIN 1"/>
    <property type="match status" value="1"/>
</dbReference>
<comment type="similarity">
    <text evidence="7">Belongs to the Bcl-2 family.</text>
</comment>
<dbReference type="GO" id="GO:0030672">
    <property type="term" value="C:synaptic vesicle membrane"/>
    <property type="evidence" value="ECO:0007669"/>
    <property type="project" value="UniProtKB-SubCell"/>
</dbReference>
<proteinExistence type="inferred from homology"/>
<evidence type="ECO:0000256" key="21">
    <source>
        <dbReference type="SAM" id="MobiDB-lite"/>
    </source>
</evidence>
<dbReference type="InterPro" id="IPR003093">
    <property type="entry name" value="Bcl2_BH4"/>
</dbReference>
<dbReference type="FunFam" id="1.10.437.10:FF:000003">
    <property type="entry name" value="Bcl-2-like protein 1"/>
    <property type="match status" value="1"/>
</dbReference>
<evidence type="ECO:0000256" key="2">
    <source>
        <dbReference type="ARBA" id="ARBA00004305"/>
    </source>
</evidence>
<dbReference type="SMART" id="SM00265">
    <property type="entry name" value="BH4"/>
    <property type="match status" value="1"/>
</dbReference>
<keyword evidence="14" id="KW-0496">Mitochondrion</keyword>
<evidence type="ECO:0000256" key="12">
    <source>
        <dbReference type="ARBA" id="ARBA00022989"/>
    </source>
</evidence>
<dbReference type="PROSITE" id="PS01259">
    <property type="entry name" value="BH3"/>
    <property type="match status" value="1"/>
</dbReference>
<keyword evidence="15 22" id="KW-0472">Membrane</keyword>
<name>A0AAV7PB53_PLEWA</name>
<dbReference type="CDD" id="cd06845">
    <property type="entry name" value="Bcl-2_like"/>
    <property type="match status" value="1"/>
</dbReference>
<dbReference type="PANTHER" id="PTHR11256">
    <property type="entry name" value="BCL-2 RELATED"/>
    <property type="match status" value="1"/>
</dbReference>
<evidence type="ECO:0000256" key="19">
    <source>
        <dbReference type="ARBA" id="ARBA00030811"/>
    </source>
</evidence>
<dbReference type="PRINTS" id="PR01862">
    <property type="entry name" value="BCL2FAMILY"/>
</dbReference>
<evidence type="ECO:0000256" key="20">
    <source>
        <dbReference type="PROSITE-ProRule" id="PRU00025"/>
    </source>
</evidence>
<dbReference type="SUPFAM" id="SSF56854">
    <property type="entry name" value="Bcl-2 inhibitors of programmed cell death"/>
    <property type="match status" value="1"/>
</dbReference>
<reference evidence="24" key="1">
    <citation type="journal article" date="2022" name="bioRxiv">
        <title>Sequencing and chromosome-scale assembly of the giantPleurodeles waltlgenome.</title>
        <authorList>
            <person name="Brown T."/>
            <person name="Elewa A."/>
            <person name="Iarovenko S."/>
            <person name="Subramanian E."/>
            <person name="Araus A.J."/>
            <person name="Petzold A."/>
            <person name="Susuki M."/>
            <person name="Suzuki K.-i.T."/>
            <person name="Hayashi T."/>
            <person name="Toyoda A."/>
            <person name="Oliveira C."/>
            <person name="Osipova E."/>
            <person name="Leigh N.D."/>
            <person name="Simon A."/>
            <person name="Yun M.H."/>
        </authorList>
    </citation>
    <scope>NUCLEOTIDE SEQUENCE</scope>
    <source>
        <strain evidence="24">20211129_DDA</strain>
        <tissue evidence="24">Liver</tissue>
    </source>
</reference>
<evidence type="ECO:0000256" key="6">
    <source>
        <dbReference type="ARBA" id="ARBA00004528"/>
    </source>
</evidence>
<dbReference type="Pfam" id="PF00452">
    <property type="entry name" value="Bcl-2"/>
    <property type="match status" value="1"/>
</dbReference>
<dbReference type="GO" id="GO:0031965">
    <property type="term" value="C:nuclear membrane"/>
    <property type="evidence" value="ECO:0007669"/>
    <property type="project" value="UniProtKB-SubCell"/>
</dbReference>
<keyword evidence="10 22" id="KW-0812">Transmembrane</keyword>
<dbReference type="PROSITE" id="PS50063">
    <property type="entry name" value="BH4_2"/>
    <property type="match status" value="1"/>
</dbReference>
<dbReference type="InterPro" id="IPR020726">
    <property type="entry name" value="Bcl2_BH2_motif_CS"/>
</dbReference>
<dbReference type="GO" id="GO:0005741">
    <property type="term" value="C:mitochondrial outer membrane"/>
    <property type="evidence" value="ECO:0007669"/>
    <property type="project" value="TreeGrafter"/>
</dbReference>
<evidence type="ECO:0000313" key="24">
    <source>
        <dbReference type="EMBL" id="KAJ1122953.1"/>
    </source>
</evidence>
<dbReference type="GO" id="GO:0005813">
    <property type="term" value="C:centrosome"/>
    <property type="evidence" value="ECO:0007669"/>
    <property type="project" value="UniProtKB-SubCell"/>
</dbReference>
<dbReference type="InterPro" id="IPR026298">
    <property type="entry name" value="Bcl-2_fam"/>
</dbReference>
<keyword evidence="11 20" id="KW-0053">Apoptosis</keyword>
<keyword evidence="9" id="KW-0963">Cytoplasm</keyword>
<evidence type="ECO:0000259" key="23">
    <source>
        <dbReference type="PROSITE" id="PS50063"/>
    </source>
</evidence>
<dbReference type="GO" id="GO:0043066">
    <property type="term" value="P:negative regulation of apoptotic process"/>
    <property type="evidence" value="ECO:0007669"/>
    <property type="project" value="UniProtKB-ARBA"/>
</dbReference>
<dbReference type="GO" id="GO:0051400">
    <property type="term" value="F:BH domain binding"/>
    <property type="evidence" value="ECO:0007669"/>
    <property type="project" value="TreeGrafter"/>
</dbReference>
<dbReference type="PROSITE" id="PS01080">
    <property type="entry name" value="BH1"/>
    <property type="match status" value="1"/>
</dbReference>
<keyword evidence="13" id="KW-0770">Synapse</keyword>
<dbReference type="EMBL" id="JANPWB010000011">
    <property type="protein sequence ID" value="KAJ1122953.1"/>
    <property type="molecule type" value="Genomic_DNA"/>
</dbReference>
<evidence type="ECO:0000256" key="15">
    <source>
        <dbReference type="ARBA" id="ARBA00023136"/>
    </source>
</evidence>
<evidence type="ECO:0000256" key="11">
    <source>
        <dbReference type="ARBA" id="ARBA00022703"/>
    </source>
</evidence>
<dbReference type="GO" id="GO:0005829">
    <property type="term" value="C:cytosol"/>
    <property type="evidence" value="ECO:0007669"/>
    <property type="project" value="UniProtKB-SubCell"/>
</dbReference>
<dbReference type="Proteomes" id="UP001066276">
    <property type="component" value="Chromosome 7"/>
</dbReference>
<keyword evidence="12 22" id="KW-1133">Transmembrane helix</keyword>
<evidence type="ECO:0000256" key="13">
    <source>
        <dbReference type="ARBA" id="ARBA00023018"/>
    </source>
</evidence>
<dbReference type="PRINTS" id="PR01864">
    <property type="entry name" value="APOPREGBCLX"/>
</dbReference>
<sequence>MIRYLGDSAAEHAPISTPGQAPGHIPSIVKSQAQHWCLPAAVGRPSVTRRAALYRRHKARPVCYTGTRLGDCSLDLALQRTLQENPGTEYFAQLSFLNNGPSDPTCGVNMSDGNRELVIDFLSHKLEQKGYSFSLCYASGHENGTQVPESGESGGRPNGSPSWESSAAQVMTDVSLPSTSTDTNDAVKMALRDAGDEFELRYCRAFSDLTSQLHITPDTAYQSFEQVVNELFRDGVNWGRIVAFFSFGGALSVESVDKEMEGLVANIVSWMSTYLSRNLDPWIQENGGWDTFVKMYGNDAAADARKSQERFGKWLLTGFTLAGALLLGSYLSRR</sequence>
<evidence type="ECO:0000256" key="8">
    <source>
        <dbReference type="ARBA" id="ARBA00013629"/>
    </source>
</evidence>
<evidence type="ECO:0000256" key="3">
    <source>
        <dbReference type="ARBA" id="ARBA00004325"/>
    </source>
</evidence>
<evidence type="ECO:0000256" key="5">
    <source>
        <dbReference type="ARBA" id="ARBA00004514"/>
    </source>
</evidence>
<dbReference type="PROSITE" id="PS50062">
    <property type="entry name" value="BCL2_FAMILY"/>
    <property type="match status" value="1"/>
</dbReference>
<organism evidence="24 25">
    <name type="scientific">Pleurodeles waltl</name>
    <name type="common">Iberian ribbed newt</name>
    <dbReference type="NCBI Taxonomy" id="8319"/>
    <lineage>
        <taxon>Eukaryota</taxon>
        <taxon>Metazoa</taxon>
        <taxon>Chordata</taxon>
        <taxon>Craniata</taxon>
        <taxon>Vertebrata</taxon>
        <taxon>Euteleostomi</taxon>
        <taxon>Amphibia</taxon>
        <taxon>Batrachia</taxon>
        <taxon>Caudata</taxon>
        <taxon>Salamandroidea</taxon>
        <taxon>Salamandridae</taxon>
        <taxon>Pleurodelinae</taxon>
        <taxon>Pleurodeles</taxon>
    </lineage>
</organism>
<comment type="subcellular location">
    <subcellularLocation>
        <location evidence="1">Cytoplasm</location>
        <location evidence="1">Cytoskeleton</location>
        <location evidence="1">Microtubule organizing center</location>
        <location evidence="1">Centrosome</location>
    </subcellularLocation>
    <subcellularLocation>
        <location evidence="5">Cytoplasm</location>
        <location evidence="5">Cytosol</location>
    </subcellularLocation>
    <subcellularLocation>
        <location evidence="4">Cytoplasmic vesicle</location>
        <location evidence="4">Secretory vesicle</location>
        <location evidence="4">Synaptic vesicle membrane</location>
    </subcellularLocation>
    <subcellularLocation>
        <location evidence="2">Mitochondrion matrix</location>
    </subcellularLocation>
    <subcellularLocation>
        <location evidence="3">Mitochondrion membrane</location>
    </subcellularLocation>
    <subcellularLocation>
        <location evidence="6">Nucleus membrane</location>
        <topology evidence="6">Single-pass membrane protein</topology>
        <orientation evidence="6">Cytoplasmic side</orientation>
    </subcellularLocation>
</comment>
<dbReference type="GO" id="GO:0001836">
    <property type="term" value="P:release of cytochrome c from mitochondria"/>
    <property type="evidence" value="ECO:0007669"/>
    <property type="project" value="TreeGrafter"/>
</dbReference>
<evidence type="ECO:0000256" key="10">
    <source>
        <dbReference type="ARBA" id="ARBA00022692"/>
    </source>
</evidence>
<comment type="caution">
    <text evidence="24">The sequence shown here is derived from an EMBL/GenBank/DDBJ whole genome shotgun (WGS) entry which is preliminary data.</text>
</comment>
<dbReference type="PROSITE" id="PS01258">
    <property type="entry name" value="BH2"/>
    <property type="match status" value="1"/>
</dbReference>
<feature type="short sequence motif" description="BH4" evidence="20">
    <location>
        <begin position="114"/>
        <end position="133"/>
    </location>
</feature>
<dbReference type="InterPro" id="IPR046371">
    <property type="entry name" value="Bcl-2_BH1-3"/>
</dbReference>
<keyword evidence="25" id="KW-1185">Reference proteome</keyword>
<evidence type="ECO:0000256" key="9">
    <source>
        <dbReference type="ARBA" id="ARBA00022490"/>
    </source>
</evidence>
<evidence type="ECO:0000256" key="22">
    <source>
        <dbReference type="SAM" id="Phobius"/>
    </source>
</evidence>
<dbReference type="InterPro" id="IPR036834">
    <property type="entry name" value="Bcl-2-like_sf"/>
</dbReference>
<evidence type="ECO:0000256" key="7">
    <source>
        <dbReference type="ARBA" id="ARBA00009458"/>
    </source>
</evidence>
<feature type="region of interest" description="Disordered" evidence="21">
    <location>
        <begin position="144"/>
        <end position="167"/>
    </location>
</feature>
<dbReference type="InterPro" id="IPR013279">
    <property type="entry name" value="Apop_reg_BclX"/>
</dbReference>
<dbReference type="Gene3D" id="1.10.437.10">
    <property type="entry name" value="Blc2-like"/>
    <property type="match status" value="1"/>
</dbReference>
<protein>
    <recommendedName>
        <fullName evidence="8">Bcl-2-like protein 1</fullName>
    </recommendedName>
    <alternativeName>
        <fullName evidence="19">Apoptosis regulator Bcl-X</fullName>
    </alternativeName>
</protein>
<dbReference type="InterPro" id="IPR020728">
    <property type="entry name" value="Bcl2_BH3_motif_CS"/>
</dbReference>
<evidence type="ECO:0000256" key="16">
    <source>
        <dbReference type="ARBA" id="ARBA00023212"/>
    </source>
</evidence>
<dbReference type="InterPro" id="IPR020717">
    <property type="entry name" value="Bcl2_BH1_motif_CS"/>
</dbReference>
<dbReference type="AlphaFoldDB" id="A0AAV7PB53"/>
<dbReference type="SMART" id="SM00337">
    <property type="entry name" value="BCL"/>
    <property type="match status" value="1"/>
</dbReference>
<dbReference type="Pfam" id="PF02180">
    <property type="entry name" value="BH4"/>
    <property type="match status" value="1"/>
</dbReference>
<evidence type="ECO:0000256" key="18">
    <source>
        <dbReference type="ARBA" id="ARBA00023329"/>
    </source>
</evidence>